<name>A0A381U3L9_9ZZZZ</name>
<evidence type="ECO:0000313" key="3">
    <source>
        <dbReference type="EMBL" id="SVA21063.1"/>
    </source>
</evidence>
<dbReference type="EMBL" id="UINC01005396">
    <property type="protein sequence ID" value="SVA21063.1"/>
    <property type="molecule type" value="Genomic_DNA"/>
</dbReference>
<gene>
    <name evidence="3" type="ORF">METZ01_LOCUS73917</name>
</gene>
<reference evidence="3" key="1">
    <citation type="submission" date="2018-05" db="EMBL/GenBank/DDBJ databases">
        <authorList>
            <person name="Lanie J.A."/>
            <person name="Ng W.-L."/>
            <person name="Kazmierczak K.M."/>
            <person name="Andrzejewski T.M."/>
            <person name="Davidsen T.M."/>
            <person name="Wayne K.J."/>
            <person name="Tettelin H."/>
            <person name="Glass J.I."/>
            <person name="Rusch D."/>
            <person name="Podicherti R."/>
            <person name="Tsui H.-C.T."/>
            <person name="Winkler M.E."/>
        </authorList>
    </citation>
    <scope>NUCLEOTIDE SEQUENCE</scope>
</reference>
<feature type="transmembrane region" description="Helical" evidence="2">
    <location>
        <begin position="59"/>
        <end position="83"/>
    </location>
</feature>
<keyword evidence="2" id="KW-0472">Membrane</keyword>
<keyword evidence="2" id="KW-0812">Transmembrane</keyword>
<keyword evidence="2" id="KW-1133">Transmembrane helix</keyword>
<organism evidence="3">
    <name type="scientific">marine metagenome</name>
    <dbReference type="NCBI Taxonomy" id="408172"/>
    <lineage>
        <taxon>unclassified sequences</taxon>
        <taxon>metagenomes</taxon>
        <taxon>ecological metagenomes</taxon>
    </lineage>
</organism>
<feature type="region of interest" description="Disordered" evidence="1">
    <location>
        <begin position="1"/>
        <end position="27"/>
    </location>
</feature>
<protein>
    <submittedName>
        <fullName evidence="3">Uncharacterized protein</fullName>
    </submittedName>
</protein>
<proteinExistence type="predicted"/>
<sequence>MGKEVNETPCKNPVEDKKDVNPTPLQGEIIDGRSRQSIADENTQFRRHNLDGNKGAFQIRWQTGCLGCMIPFTIIFLIFFFLFRMGINAFSN</sequence>
<evidence type="ECO:0000256" key="2">
    <source>
        <dbReference type="SAM" id="Phobius"/>
    </source>
</evidence>
<dbReference type="AlphaFoldDB" id="A0A381U3L9"/>
<evidence type="ECO:0000256" key="1">
    <source>
        <dbReference type="SAM" id="MobiDB-lite"/>
    </source>
</evidence>
<accession>A0A381U3L9</accession>